<feature type="region of interest" description="Disordered" evidence="10">
    <location>
        <begin position="265"/>
        <end position="365"/>
    </location>
</feature>
<evidence type="ECO:0000256" key="3">
    <source>
        <dbReference type="ARBA" id="ARBA00022729"/>
    </source>
</evidence>
<name>A0A484AVL7_DRONA</name>
<dbReference type="Pfam" id="PF25059">
    <property type="entry name" value="FN3_DSCAM-DSCAML_C"/>
    <property type="match status" value="1"/>
</dbReference>
<keyword evidence="5" id="KW-0130">Cell adhesion</keyword>
<dbReference type="InterPro" id="IPR036116">
    <property type="entry name" value="FN3_sf"/>
</dbReference>
<dbReference type="SMART" id="SM00060">
    <property type="entry name" value="FN3"/>
    <property type="match status" value="2"/>
</dbReference>
<keyword evidence="6 11" id="KW-1133">Transmembrane helix</keyword>
<dbReference type="GO" id="GO:0016020">
    <property type="term" value="C:membrane"/>
    <property type="evidence" value="ECO:0007669"/>
    <property type="project" value="UniProtKB-SubCell"/>
</dbReference>
<evidence type="ECO:0000256" key="11">
    <source>
        <dbReference type="SAM" id="Phobius"/>
    </source>
</evidence>
<feature type="transmembrane region" description="Helical" evidence="11">
    <location>
        <begin position="226"/>
        <end position="250"/>
    </location>
</feature>
<keyword evidence="14" id="KW-1185">Reference proteome</keyword>
<keyword evidence="2 11" id="KW-0812">Transmembrane</keyword>
<dbReference type="Proteomes" id="UP000295192">
    <property type="component" value="Unassembled WGS sequence"/>
</dbReference>
<dbReference type="GO" id="GO:0007155">
    <property type="term" value="P:cell adhesion"/>
    <property type="evidence" value="ECO:0007669"/>
    <property type="project" value="UniProtKB-KW"/>
</dbReference>
<dbReference type="AlphaFoldDB" id="A0A484AVL7"/>
<feature type="domain" description="Fibronectin type-III" evidence="12">
    <location>
        <begin position="112"/>
        <end position="204"/>
    </location>
</feature>
<keyword evidence="7 11" id="KW-0472">Membrane</keyword>
<feature type="domain" description="Fibronectin type-III" evidence="12">
    <location>
        <begin position="15"/>
        <end position="108"/>
    </location>
</feature>
<protein>
    <recommendedName>
        <fullName evidence="12">Fibronectin type-III domain-containing protein</fullName>
    </recommendedName>
</protein>
<evidence type="ECO:0000313" key="14">
    <source>
        <dbReference type="Proteomes" id="UP000295192"/>
    </source>
</evidence>
<dbReference type="SUPFAM" id="SSF49265">
    <property type="entry name" value="Fibronectin type III"/>
    <property type="match status" value="1"/>
</dbReference>
<dbReference type="InterPro" id="IPR003961">
    <property type="entry name" value="FN3_dom"/>
</dbReference>
<comment type="subcellular location">
    <subcellularLocation>
        <location evidence="1">Membrane</location>
        <topology evidence="1">Single-pass membrane protein</topology>
    </subcellularLocation>
</comment>
<accession>A0A484AVL7</accession>
<dbReference type="PANTHER" id="PTHR13817:SF73">
    <property type="entry name" value="FIBRONECTIN TYPE-III DOMAIN-CONTAINING PROTEIN"/>
    <property type="match status" value="1"/>
</dbReference>
<evidence type="ECO:0000256" key="8">
    <source>
        <dbReference type="ARBA" id="ARBA00023157"/>
    </source>
</evidence>
<proteinExistence type="predicted"/>
<evidence type="ECO:0000256" key="10">
    <source>
        <dbReference type="SAM" id="MobiDB-lite"/>
    </source>
</evidence>
<evidence type="ECO:0000256" key="4">
    <source>
        <dbReference type="ARBA" id="ARBA00022737"/>
    </source>
</evidence>
<feature type="compositionally biased region" description="Basic and acidic residues" evidence="10">
    <location>
        <begin position="321"/>
        <end position="335"/>
    </location>
</feature>
<reference evidence="13 14" key="1">
    <citation type="journal article" date="2019" name="J. Hered.">
        <title>An Improved Genome Assembly for Drosophila navojoa, the Basal Species in the mojavensis Cluster.</title>
        <authorList>
            <person name="Vanderlinde T."/>
            <person name="Dupim E.G."/>
            <person name="Nazario-Yepiz N.O."/>
            <person name="Carvalho A.B."/>
        </authorList>
    </citation>
    <scope>NUCLEOTIDE SEQUENCE [LARGE SCALE GENOMIC DNA]</scope>
    <source>
        <strain evidence="13">Navoj_Jal97</strain>
        <tissue evidence="13">Whole organism</tissue>
    </source>
</reference>
<evidence type="ECO:0000313" key="13">
    <source>
        <dbReference type="EMBL" id="TDG39910.1"/>
    </source>
</evidence>
<dbReference type="InterPro" id="IPR013783">
    <property type="entry name" value="Ig-like_fold"/>
</dbReference>
<dbReference type="PROSITE" id="PS50853">
    <property type="entry name" value="FN3"/>
    <property type="match status" value="2"/>
</dbReference>
<feature type="compositionally biased region" description="Basic and acidic residues" evidence="10">
    <location>
        <begin position="354"/>
        <end position="365"/>
    </location>
</feature>
<dbReference type="Gene3D" id="2.60.40.10">
    <property type="entry name" value="Immunoglobulins"/>
    <property type="match status" value="2"/>
</dbReference>
<keyword evidence="8" id="KW-1015">Disulfide bond</keyword>
<evidence type="ECO:0000256" key="5">
    <source>
        <dbReference type="ARBA" id="ARBA00022889"/>
    </source>
</evidence>
<evidence type="ECO:0000256" key="9">
    <source>
        <dbReference type="ARBA" id="ARBA00023319"/>
    </source>
</evidence>
<dbReference type="InterPro" id="IPR050964">
    <property type="entry name" value="Striated_Muscle_Regulatory"/>
</dbReference>
<dbReference type="InterPro" id="IPR056754">
    <property type="entry name" value="DSCAM/DSCAML_C"/>
</dbReference>
<keyword evidence="4" id="KW-0677">Repeat</keyword>
<evidence type="ECO:0000259" key="12">
    <source>
        <dbReference type="PROSITE" id="PS50853"/>
    </source>
</evidence>
<comment type="caution">
    <text evidence="13">The sequence shown here is derived from an EMBL/GenBank/DDBJ whole genome shotgun (WGS) entry which is preliminary data.</text>
</comment>
<sequence length="467" mass="52268">MGSDHIVYQLFVQVPPSAPIVSVNSAHKNSVSIQWRVDDIGGAPIKGFTLTYRRESAEWDELQIDRRITSYMIENLQCGTKYQFTMTCFNKIGTSVASAIVSAQTKGNKPIAPQRNSFIRSNTTSVILDLSSWQDGGCPILYFSIEFKHYKTSSEWIIVSNKIETHNRYSIGDLEPGTAYQLRVTANNNAGSTTKEFYFETQNLLGLAGSSEFDAMPEEQTVFSDVHFIAVIITSIFGTILALIGAFICFRNYPHTLFTRNVDSLRPQSSATDGKDIQSHEHFYVDDSNNITTEKRSKRRSKIIKSESEEYDSLNSDSDLSGEREQVRDENRSSNRETSSFIEDEGTTAHGRKIRNDDGIGKERSSVFSRPQLHTPWTTYPSTIGSLTRAQTNNANQRTIVIPSGKFSQLNLPKLQSNVQICPEVYPVVSDSKVPIVVSTAAPLSAIVGKPRLFPDKLYNRTHAMKN</sequence>
<dbReference type="PANTHER" id="PTHR13817">
    <property type="entry name" value="TITIN"/>
    <property type="match status" value="1"/>
</dbReference>
<organism evidence="13 14">
    <name type="scientific">Drosophila navojoa</name>
    <name type="common">Fruit fly</name>
    <dbReference type="NCBI Taxonomy" id="7232"/>
    <lineage>
        <taxon>Eukaryota</taxon>
        <taxon>Metazoa</taxon>
        <taxon>Ecdysozoa</taxon>
        <taxon>Arthropoda</taxon>
        <taxon>Hexapoda</taxon>
        <taxon>Insecta</taxon>
        <taxon>Pterygota</taxon>
        <taxon>Neoptera</taxon>
        <taxon>Endopterygota</taxon>
        <taxon>Diptera</taxon>
        <taxon>Brachycera</taxon>
        <taxon>Muscomorpha</taxon>
        <taxon>Ephydroidea</taxon>
        <taxon>Drosophilidae</taxon>
        <taxon>Drosophila</taxon>
    </lineage>
</organism>
<feature type="compositionally biased region" description="Basic and acidic residues" evidence="10">
    <location>
        <begin position="273"/>
        <end position="285"/>
    </location>
</feature>
<dbReference type="CDD" id="cd00063">
    <property type="entry name" value="FN3"/>
    <property type="match status" value="2"/>
</dbReference>
<keyword evidence="9" id="KW-0393">Immunoglobulin domain</keyword>
<dbReference type="Pfam" id="PF00041">
    <property type="entry name" value="fn3"/>
    <property type="match status" value="1"/>
</dbReference>
<evidence type="ECO:0000256" key="1">
    <source>
        <dbReference type="ARBA" id="ARBA00004167"/>
    </source>
</evidence>
<dbReference type="EMBL" id="LSRL02000757">
    <property type="protein sequence ID" value="TDG39910.1"/>
    <property type="molecule type" value="Genomic_DNA"/>
</dbReference>
<evidence type="ECO:0000256" key="2">
    <source>
        <dbReference type="ARBA" id="ARBA00022692"/>
    </source>
</evidence>
<dbReference type="STRING" id="7232.A0A484AVL7"/>
<gene>
    <name evidence="13" type="ORF">AWZ03_013668</name>
</gene>
<keyword evidence="3" id="KW-0732">Signal</keyword>
<evidence type="ECO:0000256" key="7">
    <source>
        <dbReference type="ARBA" id="ARBA00023136"/>
    </source>
</evidence>
<dbReference type="OrthoDB" id="5969272at2759"/>
<evidence type="ECO:0000256" key="6">
    <source>
        <dbReference type="ARBA" id="ARBA00022989"/>
    </source>
</evidence>